<keyword evidence="6" id="KW-0812">Transmembrane</keyword>
<evidence type="ECO:0000256" key="1">
    <source>
        <dbReference type="ARBA" id="ARBA00004370"/>
    </source>
</evidence>
<keyword evidence="3" id="KW-0808">Transferase</keyword>
<dbReference type="PANTHER" id="PTHR43156:SF2">
    <property type="entry name" value="STAGE II SPORULATION PROTEIN E"/>
    <property type="match status" value="1"/>
</dbReference>
<evidence type="ECO:0000256" key="3">
    <source>
        <dbReference type="ARBA" id="ARBA00022679"/>
    </source>
</evidence>
<feature type="transmembrane region" description="Helical" evidence="6">
    <location>
        <begin position="306"/>
        <end position="326"/>
    </location>
</feature>
<dbReference type="Gene3D" id="6.10.340.10">
    <property type="match status" value="1"/>
</dbReference>
<evidence type="ECO:0000256" key="2">
    <source>
        <dbReference type="ARBA" id="ARBA00022553"/>
    </source>
</evidence>
<comment type="caution">
    <text evidence="8">The sequence shown here is derived from an EMBL/GenBank/DDBJ whole genome shotgun (WGS) entry which is preliminary data.</text>
</comment>
<dbReference type="InterPro" id="IPR036890">
    <property type="entry name" value="HATPase_C_sf"/>
</dbReference>
<dbReference type="AlphaFoldDB" id="A0A9D9H738"/>
<dbReference type="GO" id="GO:0016791">
    <property type="term" value="F:phosphatase activity"/>
    <property type="evidence" value="ECO:0007669"/>
    <property type="project" value="TreeGrafter"/>
</dbReference>
<dbReference type="SUPFAM" id="SSF103190">
    <property type="entry name" value="Sensory domain-like"/>
    <property type="match status" value="1"/>
</dbReference>
<dbReference type="GO" id="GO:0007165">
    <property type="term" value="P:signal transduction"/>
    <property type="evidence" value="ECO:0007669"/>
    <property type="project" value="InterPro"/>
</dbReference>
<evidence type="ECO:0000256" key="6">
    <source>
        <dbReference type="SAM" id="Phobius"/>
    </source>
</evidence>
<name>A0A9D9H738_9BACT</name>
<dbReference type="CDD" id="cd12913">
    <property type="entry name" value="PDC1_MCP_like"/>
    <property type="match status" value="1"/>
</dbReference>
<evidence type="ECO:0000256" key="5">
    <source>
        <dbReference type="ARBA" id="ARBA00022801"/>
    </source>
</evidence>
<dbReference type="SMART" id="SM00331">
    <property type="entry name" value="PP2C_SIG"/>
    <property type="match status" value="1"/>
</dbReference>
<dbReference type="Gene3D" id="3.60.40.10">
    <property type="entry name" value="PPM-type phosphatase domain"/>
    <property type="match status" value="1"/>
</dbReference>
<dbReference type="Gene3D" id="3.30.450.20">
    <property type="entry name" value="PAS domain"/>
    <property type="match status" value="2"/>
</dbReference>
<evidence type="ECO:0000313" key="8">
    <source>
        <dbReference type="EMBL" id="MBO8438214.1"/>
    </source>
</evidence>
<evidence type="ECO:0000256" key="4">
    <source>
        <dbReference type="ARBA" id="ARBA00022777"/>
    </source>
</evidence>
<dbReference type="CDD" id="cd12912">
    <property type="entry name" value="PDC2_MCP_like"/>
    <property type="match status" value="1"/>
</dbReference>
<reference evidence="8" key="1">
    <citation type="submission" date="2020-10" db="EMBL/GenBank/DDBJ databases">
        <authorList>
            <person name="Gilroy R."/>
        </authorList>
    </citation>
    <scope>NUCLEOTIDE SEQUENCE</scope>
    <source>
        <strain evidence="8">G3-4614</strain>
    </source>
</reference>
<keyword evidence="5" id="KW-0378">Hydrolase</keyword>
<dbReference type="SUPFAM" id="SSF158472">
    <property type="entry name" value="HAMP domain-like"/>
    <property type="match status" value="1"/>
</dbReference>
<reference evidence="8" key="2">
    <citation type="journal article" date="2021" name="PeerJ">
        <title>Extensive microbial diversity within the chicken gut microbiome revealed by metagenomics and culture.</title>
        <authorList>
            <person name="Gilroy R."/>
            <person name="Ravi A."/>
            <person name="Getino M."/>
            <person name="Pursley I."/>
            <person name="Horton D.L."/>
            <person name="Alikhan N.F."/>
            <person name="Baker D."/>
            <person name="Gharbi K."/>
            <person name="Hall N."/>
            <person name="Watson M."/>
            <person name="Adriaenssens E.M."/>
            <person name="Foster-Nyarko E."/>
            <person name="Jarju S."/>
            <person name="Secka A."/>
            <person name="Antonio M."/>
            <person name="Oren A."/>
            <person name="Chaudhuri R.R."/>
            <person name="La Ragione R."/>
            <person name="Hildebrand F."/>
            <person name="Pallen M.J."/>
        </authorList>
    </citation>
    <scope>NUCLEOTIDE SEQUENCE</scope>
    <source>
        <strain evidence="8">G3-4614</strain>
    </source>
</reference>
<dbReference type="SUPFAM" id="SSF55874">
    <property type="entry name" value="ATPase domain of HSP90 chaperone/DNA topoisomerase II/histidine kinase"/>
    <property type="match status" value="1"/>
</dbReference>
<dbReference type="InterPro" id="IPR001932">
    <property type="entry name" value="PPM-type_phosphatase-like_dom"/>
</dbReference>
<sequence length="781" mass="87412">MRINFSISTRLSTLIIVFTGILFISSLLAIFNYSKKLIRREAFINADILLDNINNEADAFLILVSLSVDNASMAITESSDLPPDSLYSITRKILQNSPNIKGSSIAFEPGKKKGIAGAYAPYTYRDGKNIIEKELDSDTETYTDSQWFRQAKEKKRGVWSDPYFDTTGSQEMVFTYSRPIYNSKNEFIGVVTADVSINWLCRSLENIKPYAEANMHIIDGNGNLIVRHGTTTDMKNSPALDDNDEPLDSPAMAEIKRNMTAGKKGWAVYKQNGKHMFIFYQPIEEIGWSMYMTCPAKAIFHEVHMLAVWISIVMAVALIIMFISSYKIIHKVLTPLETLTSAANMISDGNLHAPLPSIKTNDEIAQLCEAFSKMQKSLKQYITTLKRETTNRERIESELRIAGKIQNEMLPDNMASYGGDTPIDLYSILMPAKEVGGDLYDYTKKGDTLYFIIGDVSGKGVPASILMATAISLFRSAATIYETPGEIIKSINNEIARRNKSEMFITLQAGKIELTQNKLQICNAGHTRPILIEPGKTPHYINVTPNLPAGIIENYNYQTDEYDIRQGDTLLLYTDGLTEAEDGNGRQIGESGLLNMLGKTTDIPSQAVVLHLLKEVRKHTDDTERNDDTAIIAIHAGNTQPYKLEIKNRINELEKLPDYIEQILRGHETDADTPAKLNLALEELLTNTISYGYKTKQTETITITSHINEGIITIQVSDTAEKFDINAQAPQVELDQPVEKRKIGGLGIFLINKIMDSVEYNYICGKNTVTLTKRLKTQHGK</sequence>
<dbReference type="SMART" id="SM00304">
    <property type="entry name" value="HAMP"/>
    <property type="match status" value="1"/>
</dbReference>
<dbReference type="GO" id="GO:0016301">
    <property type="term" value="F:kinase activity"/>
    <property type="evidence" value="ECO:0007669"/>
    <property type="project" value="UniProtKB-KW"/>
</dbReference>
<feature type="transmembrane region" description="Helical" evidence="6">
    <location>
        <begin position="12"/>
        <end position="31"/>
    </location>
</feature>
<dbReference type="Pfam" id="PF00672">
    <property type="entry name" value="HAMP"/>
    <property type="match status" value="1"/>
</dbReference>
<organism evidence="8 9">
    <name type="scientific">Candidatus Caccoplasma merdipullorum</name>
    <dbReference type="NCBI Taxonomy" id="2840718"/>
    <lineage>
        <taxon>Bacteria</taxon>
        <taxon>Pseudomonadati</taxon>
        <taxon>Bacteroidota</taxon>
        <taxon>Bacteroidia</taxon>
        <taxon>Bacteroidales</taxon>
        <taxon>Bacteroidaceae</taxon>
        <taxon>Bacteroidaceae incertae sedis</taxon>
        <taxon>Candidatus Caccoplasma</taxon>
    </lineage>
</organism>
<dbReference type="EMBL" id="JADIMW010000052">
    <property type="protein sequence ID" value="MBO8438214.1"/>
    <property type="molecule type" value="Genomic_DNA"/>
</dbReference>
<protein>
    <submittedName>
        <fullName evidence="8">SpoIIE family protein phosphatase</fullName>
    </submittedName>
</protein>
<dbReference type="InterPro" id="IPR052016">
    <property type="entry name" value="Bact_Sigma-Reg"/>
</dbReference>
<dbReference type="PROSITE" id="PS50885">
    <property type="entry name" value="HAMP"/>
    <property type="match status" value="1"/>
</dbReference>
<evidence type="ECO:0000313" key="9">
    <source>
        <dbReference type="Proteomes" id="UP000823636"/>
    </source>
</evidence>
<dbReference type="InterPro" id="IPR003660">
    <property type="entry name" value="HAMP_dom"/>
</dbReference>
<accession>A0A9D9H738</accession>
<gene>
    <name evidence="8" type="ORF">IAC54_04865</name>
</gene>
<keyword evidence="6" id="KW-0472">Membrane</keyword>
<dbReference type="CDD" id="cd06225">
    <property type="entry name" value="HAMP"/>
    <property type="match status" value="1"/>
</dbReference>
<proteinExistence type="predicted"/>
<evidence type="ECO:0000259" key="7">
    <source>
        <dbReference type="PROSITE" id="PS50885"/>
    </source>
</evidence>
<dbReference type="InterPro" id="IPR003594">
    <property type="entry name" value="HATPase_dom"/>
</dbReference>
<dbReference type="GO" id="GO:0016020">
    <property type="term" value="C:membrane"/>
    <property type="evidence" value="ECO:0007669"/>
    <property type="project" value="UniProtKB-SubCell"/>
</dbReference>
<dbReference type="Gene3D" id="3.30.565.10">
    <property type="entry name" value="Histidine kinase-like ATPase, C-terminal domain"/>
    <property type="match status" value="1"/>
</dbReference>
<dbReference type="Proteomes" id="UP000823636">
    <property type="component" value="Unassembled WGS sequence"/>
</dbReference>
<dbReference type="InterPro" id="IPR036457">
    <property type="entry name" value="PPM-type-like_dom_sf"/>
</dbReference>
<keyword evidence="2" id="KW-0597">Phosphoprotein</keyword>
<keyword evidence="4" id="KW-0418">Kinase</keyword>
<dbReference type="Pfam" id="PF07228">
    <property type="entry name" value="SpoIIE"/>
    <property type="match status" value="1"/>
</dbReference>
<dbReference type="InterPro" id="IPR029151">
    <property type="entry name" value="Sensor-like_sf"/>
</dbReference>
<dbReference type="Pfam" id="PF13581">
    <property type="entry name" value="HATPase_c_2"/>
    <property type="match status" value="1"/>
</dbReference>
<keyword evidence="6" id="KW-1133">Transmembrane helix</keyword>
<dbReference type="PANTHER" id="PTHR43156">
    <property type="entry name" value="STAGE II SPORULATION PROTEIN E-RELATED"/>
    <property type="match status" value="1"/>
</dbReference>
<feature type="domain" description="HAMP" evidence="7">
    <location>
        <begin position="330"/>
        <end position="383"/>
    </location>
</feature>
<dbReference type="CDD" id="cd16936">
    <property type="entry name" value="HATPase_RsbW-like"/>
    <property type="match status" value="1"/>
</dbReference>
<dbReference type="Pfam" id="PF22673">
    <property type="entry name" value="MCP-like_PDC_1"/>
    <property type="match status" value="1"/>
</dbReference>
<dbReference type="SUPFAM" id="SSF81606">
    <property type="entry name" value="PP2C-like"/>
    <property type="match status" value="1"/>
</dbReference>
<comment type="subcellular location">
    <subcellularLocation>
        <location evidence="1">Membrane</location>
    </subcellularLocation>
</comment>